<dbReference type="InterPro" id="IPR050430">
    <property type="entry name" value="Peptidase_S1"/>
</dbReference>
<dbReference type="GO" id="GO:0016485">
    <property type="term" value="P:protein processing"/>
    <property type="evidence" value="ECO:0007669"/>
    <property type="project" value="UniProtKB-ARBA"/>
</dbReference>
<dbReference type="EnsemblMetazoa" id="SCAU014299-RA">
    <property type="protein sequence ID" value="SCAU014299-PA"/>
    <property type="gene ID" value="SCAU014299"/>
</dbReference>
<feature type="chain" id="PRO_5009327829" description="Peptidase S1 domain-containing protein" evidence="9">
    <location>
        <begin position="25"/>
        <end position="293"/>
    </location>
</feature>
<dbReference type="InterPro" id="IPR009003">
    <property type="entry name" value="Peptidase_S1_PA"/>
</dbReference>
<accession>A0A1I8Q6D0</accession>
<keyword evidence="9" id="KW-0732">Signal</keyword>
<reference evidence="11" key="1">
    <citation type="submission" date="2020-05" db="UniProtKB">
        <authorList>
            <consortium name="EnsemblMetazoa"/>
        </authorList>
    </citation>
    <scope>IDENTIFICATION</scope>
    <source>
        <strain evidence="11">USDA</strain>
    </source>
</reference>
<evidence type="ECO:0000256" key="1">
    <source>
        <dbReference type="ARBA" id="ARBA00004613"/>
    </source>
</evidence>
<evidence type="ECO:0000256" key="7">
    <source>
        <dbReference type="ARBA" id="ARBA00023145"/>
    </source>
</evidence>
<dbReference type="GO" id="GO:0005576">
    <property type="term" value="C:extracellular region"/>
    <property type="evidence" value="ECO:0007669"/>
    <property type="project" value="UniProtKB-SubCell"/>
</dbReference>
<sequence length="293" mass="32716">MVNSKANLLLILLTITQAPSKSHSSSNRIIGGQVAEDGLAPYQISLQTLPGSHLCGGAILNSEWIVTAAHCVAGWPPHILQIAVGSNQYKEPLTVYYLDRIHLHCNYDNPKYHNDIAVLHVNSSIQWNENVQPIALPQTMLNTSDALLFTGWGLISLWDPNPERLQKLNMFQVLKKECAEMLQEFDDVAVDVGHVCAYVKRDHGACHGDNGGPLVHQHTLVGIHAWSYPCADGFPDIFVNVWYYREWLRQAMRGNFRCKSLLFLSLFKICLGIEPNIELVIDAFKMAPPTAPP</sequence>
<keyword evidence="12" id="KW-1185">Reference proteome</keyword>
<protein>
    <recommendedName>
        <fullName evidence="10">Peptidase S1 domain-containing protein</fullName>
    </recommendedName>
</protein>
<feature type="domain" description="Peptidase S1" evidence="10">
    <location>
        <begin position="29"/>
        <end position="253"/>
    </location>
</feature>
<proteinExistence type="inferred from homology"/>
<feature type="signal peptide" evidence="9">
    <location>
        <begin position="1"/>
        <end position="24"/>
    </location>
</feature>
<evidence type="ECO:0000256" key="3">
    <source>
        <dbReference type="ARBA" id="ARBA00022525"/>
    </source>
</evidence>
<dbReference type="FunFam" id="2.40.10.10:FF:000047">
    <property type="entry name" value="Trypsin eta"/>
    <property type="match status" value="1"/>
</dbReference>
<dbReference type="SUPFAM" id="SSF50494">
    <property type="entry name" value="Trypsin-like serine proteases"/>
    <property type="match status" value="1"/>
</dbReference>
<comment type="subcellular location">
    <subcellularLocation>
        <location evidence="1">Secreted</location>
    </subcellularLocation>
</comment>
<dbReference type="SMART" id="SM00020">
    <property type="entry name" value="Tryp_SPc"/>
    <property type="match status" value="1"/>
</dbReference>
<keyword evidence="5" id="KW-0378">Hydrolase</keyword>
<keyword evidence="3" id="KW-0964">Secreted</keyword>
<evidence type="ECO:0000313" key="11">
    <source>
        <dbReference type="EnsemblMetazoa" id="SCAU014299-PA"/>
    </source>
</evidence>
<evidence type="ECO:0000259" key="10">
    <source>
        <dbReference type="PROSITE" id="PS50240"/>
    </source>
</evidence>
<gene>
    <name evidence="11" type="primary">106082199</name>
</gene>
<dbReference type="Gene3D" id="2.40.10.10">
    <property type="entry name" value="Trypsin-like serine proteases"/>
    <property type="match status" value="2"/>
</dbReference>
<dbReference type="Pfam" id="PF00089">
    <property type="entry name" value="Trypsin"/>
    <property type="match status" value="1"/>
</dbReference>
<dbReference type="PROSITE" id="PS00134">
    <property type="entry name" value="TRYPSIN_HIS"/>
    <property type="match status" value="1"/>
</dbReference>
<evidence type="ECO:0000256" key="9">
    <source>
        <dbReference type="SAM" id="SignalP"/>
    </source>
</evidence>
<dbReference type="AlphaFoldDB" id="A0A1I8Q6D0"/>
<dbReference type="OrthoDB" id="8440449at2759"/>
<dbReference type="PANTHER" id="PTHR24276">
    <property type="entry name" value="POLYSERASE-RELATED"/>
    <property type="match status" value="1"/>
</dbReference>
<dbReference type="InterPro" id="IPR001254">
    <property type="entry name" value="Trypsin_dom"/>
</dbReference>
<dbReference type="VEuPathDB" id="VectorBase:SCAU014299"/>
<dbReference type="Proteomes" id="UP000095300">
    <property type="component" value="Unassembled WGS sequence"/>
</dbReference>
<name>A0A1I8Q6D0_STOCA</name>
<dbReference type="STRING" id="35570.A0A1I8Q6D0"/>
<evidence type="ECO:0000256" key="2">
    <source>
        <dbReference type="ARBA" id="ARBA00007664"/>
    </source>
</evidence>
<dbReference type="InterPro" id="IPR001314">
    <property type="entry name" value="Peptidase_S1A"/>
</dbReference>
<dbReference type="PANTHER" id="PTHR24276:SF96">
    <property type="entry name" value="PEPTIDASE S1 DOMAIN-CONTAINING PROTEIN"/>
    <property type="match status" value="1"/>
</dbReference>
<dbReference type="InterPro" id="IPR043504">
    <property type="entry name" value="Peptidase_S1_PA_chymotrypsin"/>
</dbReference>
<organism evidence="11 12">
    <name type="scientific">Stomoxys calcitrans</name>
    <name type="common">Stable fly</name>
    <name type="synonym">Conops calcitrans</name>
    <dbReference type="NCBI Taxonomy" id="35570"/>
    <lineage>
        <taxon>Eukaryota</taxon>
        <taxon>Metazoa</taxon>
        <taxon>Ecdysozoa</taxon>
        <taxon>Arthropoda</taxon>
        <taxon>Hexapoda</taxon>
        <taxon>Insecta</taxon>
        <taxon>Pterygota</taxon>
        <taxon>Neoptera</taxon>
        <taxon>Endopterygota</taxon>
        <taxon>Diptera</taxon>
        <taxon>Brachycera</taxon>
        <taxon>Muscomorpha</taxon>
        <taxon>Muscoidea</taxon>
        <taxon>Muscidae</taxon>
        <taxon>Stomoxys</taxon>
    </lineage>
</organism>
<keyword evidence="6" id="KW-0720">Serine protease</keyword>
<keyword evidence="4" id="KW-0645">Protease</keyword>
<evidence type="ECO:0000256" key="8">
    <source>
        <dbReference type="ARBA" id="ARBA00023157"/>
    </source>
</evidence>
<comment type="similarity">
    <text evidence="2">Belongs to the peptidase S1 family.</text>
</comment>
<evidence type="ECO:0000256" key="5">
    <source>
        <dbReference type="ARBA" id="ARBA00022801"/>
    </source>
</evidence>
<keyword evidence="7" id="KW-0865">Zymogen</keyword>
<dbReference type="InterPro" id="IPR018114">
    <property type="entry name" value="TRYPSIN_HIS"/>
</dbReference>
<dbReference type="PRINTS" id="PR00722">
    <property type="entry name" value="CHYMOTRYPSIN"/>
</dbReference>
<dbReference type="CDD" id="cd00190">
    <property type="entry name" value="Tryp_SPc"/>
    <property type="match status" value="1"/>
</dbReference>
<dbReference type="GO" id="GO:0004252">
    <property type="term" value="F:serine-type endopeptidase activity"/>
    <property type="evidence" value="ECO:0007669"/>
    <property type="project" value="InterPro"/>
</dbReference>
<keyword evidence="8" id="KW-1015">Disulfide bond</keyword>
<dbReference type="KEGG" id="scac:106082199"/>
<evidence type="ECO:0000256" key="4">
    <source>
        <dbReference type="ARBA" id="ARBA00022670"/>
    </source>
</evidence>
<evidence type="ECO:0000313" key="12">
    <source>
        <dbReference type="Proteomes" id="UP000095300"/>
    </source>
</evidence>
<evidence type="ECO:0000256" key="6">
    <source>
        <dbReference type="ARBA" id="ARBA00022825"/>
    </source>
</evidence>
<dbReference type="PROSITE" id="PS50240">
    <property type="entry name" value="TRYPSIN_DOM"/>
    <property type="match status" value="1"/>
</dbReference>